<dbReference type="SUPFAM" id="SSF56281">
    <property type="entry name" value="Metallo-hydrolase/oxidoreductase"/>
    <property type="match status" value="1"/>
</dbReference>
<dbReference type="PANTHER" id="PTHR11203">
    <property type="entry name" value="CLEAVAGE AND POLYADENYLATION SPECIFICITY FACTOR FAMILY MEMBER"/>
    <property type="match status" value="1"/>
</dbReference>
<protein>
    <submittedName>
        <fullName evidence="1">Putative exonuclease</fullName>
    </submittedName>
</protein>
<dbReference type="InterPro" id="IPR050698">
    <property type="entry name" value="MBL"/>
</dbReference>
<organism evidence="1">
    <name type="scientific">uncultured marine thaumarchaeote KM3_47_F06</name>
    <dbReference type="NCBI Taxonomy" id="1456168"/>
    <lineage>
        <taxon>Archaea</taxon>
        <taxon>Nitrososphaerota</taxon>
        <taxon>environmental samples</taxon>
    </lineage>
</organism>
<dbReference type="AlphaFoldDB" id="A0A075H4J8"/>
<reference evidence="1" key="1">
    <citation type="journal article" date="2014" name="Genome Biol. Evol.">
        <title>Pangenome evidence for extensive interdomain horizontal transfer affecting lineage core and shell genes in uncultured planktonic thaumarchaeota and euryarchaeota.</title>
        <authorList>
            <person name="Deschamps P."/>
            <person name="Zivanovic Y."/>
            <person name="Moreira D."/>
            <person name="Rodriguez-Valera F."/>
            <person name="Lopez-Garcia P."/>
        </authorList>
    </citation>
    <scope>NUCLEOTIDE SEQUENCE</scope>
</reference>
<proteinExistence type="predicted"/>
<dbReference type="GO" id="GO:0004527">
    <property type="term" value="F:exonuclease activity"/>
    <property type="evidence" value="ECO:0007669"/>
    <property type="project" value="UniProtKB-KW"/>
</dbReference>
<dbReference type="PANTHER" id="PTHR11203:SF37">
    <property type="entry name" value="INTEGRATOR COMPLEX SUBUNIT 11"/>
    <property type="match status" value="1"/>
</dbReference>
<keyword evidence="1" id="KW-0269">Exonuclease</keyword>
<dbReference type="InterPro" id="IPR036866">
    <property type="entry name" value="RibonucZ/Hydroxyglut_hydro"/>
</dbReference>
<accession>A0A075H4J8</accession>
<evidence type="ECO:0000313" key="1">
    <source>
        <dbReference type="EMBL" id="AIF10954.1"/>
    </source>
</evidence>
<name>A0A075H4J8_9ARCH</name>
<keyword evidence="1" id="KW-0378">Hydrolase</keyword>
<dbReference type="EMBL" id="KF900905">
    <property type="protein sequence ID" value="AIF10954.1"/>
    <property type="molecule type" value="Genomic_DNA"/>
</dbReference>
<dbReference type="GO" id="GO:0004521">
    <property type="term" value="F:RNA endonuclease activity"/>
    <property type="evidence" value="ECO:0007669"/>
    <property type="project" value="TreeGrafter"/>
</dbReference>
<keyword evidence="1" id="KW-0540">Nuclease</keyword>
<dbReference type="Gene3D" id="3.60.15.10">
    <property type="entry name" value="Ribonuclease Z/Hydroxyacylglutathione hydrolase-like"/>
    <property type="match status" value="1"/>
</dbReference>
<sequence>MSLGDMAGVMNDGAIIMGDLFCADGHSKDRHNFAISHMHSDHASLLTKCLYNGRVFMTKATRDLLEAINDDSYADRTFDGSIKRKQIQILEYKERAKVLENDIIEYIAFYHSNHALGASQIEITTKDKKRIVYSGDITADDIPPENIHTLILDATHGHPSYDKVKDPASIERRMLDKIDEVTSAENPQSVVIHGHEGKLQEVMTLISNHKTLDNFPMQASAKEIKIADVYRKYDFNIREEITDWSSDKGEEQREETDWPFMEFYTQNTKRTYENKRKAFTFLLTDKSNQTPIIESDNTWTVTTSAHAGHNELLSYVEKAKTTTSEQLRIIVDNSRSKQAKALVGVLRAKGYNVEFQPKI</sequence>